<dbReference type="GO" id="GO:0051015">
    <property type="term" value="F:actin filament binding"/>
    <property type="evidence" value="ECO:0007669"/>
    <property type="project" value="TreeGrafter"/>
</dbReference>
<dbReference type="PANTHER" id="PTHR10672:SF39">
    <property type="entry name" value="CLASS II ALDOLASE_ADDUCIN N-TERMINAL DOMAIN-CONTAINING PROTEIN"/>
    <property type="match status" value="1"/>
</dbReference>
<dbReference type="InterPro" id="IPR001303">
    <property type="entry name" value="Aldolase_II/adducin_N"/>
</dbReference>
<proteinExistence type="predicted"/>
<sequence length="329" mass="35995">MSSAVSNGNSQASHTPAQPNPESFFEGPAEFEALLSPPKFDSVDDERAYLKERLAAALRIFGKYGYDHHIAGHLTVRRVCKLRKTRRFAVVTISDLILVNEEGEVIGGGKPGRRIVNKAGFLIHSSIHKARPDVQAICHSHSVYGKAFSTLGKPASSLGLFRFVRDLTFFVFALAGDHDSRLYILSPSFSPTMVLTFERRSPSACSFYDDIALLTQFDGVVLSREEGGLIAQTLGNKKAIILQNHGILTVGTTLDAAVAWYILLETQCQVQLLADAACAGRGPNDQPKAIEHEDAVFTAKQGGSEKAGYLFASPYFQVIETEEGDKYRK</sequence>
<dbReference type="GO" id="GO:0005856">
    <property type="term" value="C:cytoskeleton"/>
    <property type="evidence" value="ECO:0007669"/>
    <property type="project" value="TreeGrafter"/>
</dbReference>
<organism evidence="3 4">
    <name type="scientific">Sporidiobolus salmonicolor</name>
    <name type="common">Yeast-like fungus</name>
    <name type="synonym">Sporobolomyces salmonicolor</name>
    <dbReference type="NCBI Taxonomy" id="5005"/>
    <lineage>
        <taxon>Eukaryota</taxon>
        <taxon>Fungi</taxon>
        <taxon>Dikarya</taxon>
        <taxon>Basidiomycota</taxon>
        <taxon>Pucciniomycotina</taxon>
        <taxon>Microbotryomycetes</taxon>
        <taxon>Sporidiobolales</taxon>
        <taxon>Sporidiobolaceae</taxon>
        <taxon>Sporobolomyces</taxon>
    </lineage>
</organism>
<dbReference type="InterPro" id="IPR036409">
    <property type="entry name" value="Aldolase_II/adducin_N_sf"/>
</dbReference>
<dbReference type="OrthoDB" id="3238794at2759"/>
<dbReference type="PANTHER" id="PTHR10672">
    <property type="entry name" value="ADDUCIN"/>
    <property type="match status" value="1"/>
</dbReference>
<reference evidence="4" key="1">
    <citation type="submission" date="2015-02" db="EMBL/GenBank/DDBJ databases">
        <authorList>
            <person name="Gon?alves P."/>
        </authorList>
    </citation>
    <scope>NUCLEOTIDE SEQUENCE [LARGE SCALE GENOMIC DNA]</scope>
</reference>
<evidence type="ECO:0000313" key="3">
    <source>
        <dbReference type="EMBL" id="CEQ41268.1"/>
    </source>
</evidence>
<feature type="region of interest" description="Disordered" evidence="1">
    <location>
        <begin position="1"/>
        <end position="23"/>
    </location>
</feature>
<evidence type="ECO:0000313" key="4">
    <source>
        <dbReference type="Proteomes" id="UP000243876"/>
    </source>
</evidence>
<dbReference type="EMBL" id="CENE01000013">
    <property type="protein sequence ID" value="CEQ41268.1"/>
    <property type="molecule type" value="Genomic_DNA"/>
</dbReference>
<gene>
    <name evidence="3" type="primary">SPOSA6832_02980</name>
</gene>
<dbReference type="Pfam" id="PF00596">
    <property type="entry name" value="Aldolase_II"/>
    <property type="match status" value="1"/>
</dbReference>
<feature type="domain" description="Class II aldolase/adducin N-terminal" evidence="2">
    <location>
        <begin position="52"/>
        <end position="272"/>
    </location>
</feature>
<dbReference type="Proteomes" id="UP000243876">
    <property type="component" value="Unassembled WGS sequence"/>
</dbReference>
<dbReference type="SMART" id="SM01007">
    <property type="entry name" value="Aldolase_II"/>
    <property type="match status" value="1"/>
</dbReference>
<protein>
    <submittedName>
        <fullName evidence="3">SPOSA6832_02980-mRNA-1:cds</fullName>
    </submittedName>
</protein>
<dbReference type="AlphaFoldDB" id="A0A0D6ENG1"/>
<evidence type="ECO:0000259" key="2">
    <source>
        <dbReference type="SMART" id="SM01007"/>
    </source>
</evidence>
<feature type="compositionally biased region" description="Polar residues" evidence="1">
    <location>
        <begin position="1"/>
        <end position="21"/>
    </location>
</feature>
<dbReference type="InterPro" id="IPR051017">
    <property type="entry name" value="Aldolase-II_Adducin_sf"/>
</dbReference>
<evidence type="ECO:0000256" key="1">
    <source>
        <dbReference type="SAM" id="MobiDB-lite"/>
    </source>
</evidence>
<dbReference type="SUPFAM" id="SSF53639">
    <property type="entry name" value="AraD/HMP-PK domain-like"/>
    <property type="match status" value="1"/>
</dbReference>
<accession>A0A0D6ENG1</accession>
<name>A0A0D6ENG1_SPOSA</name>
<keyword evidence="4" id="KW-1185">Reference proteome</keyword>
<dbReference type="Gene3D" id="3.40.225.10">
    <property type="entry name" value="Class II aldolase/adducin N-terminal domain"/>
    <property type="match status" value="1"/>
</dbReference>